<dbReference type="EMBL" id="LXQA010274597">
    <property type="protein sequence ID" value="MCI40004.1"/>
    <property type="molecule type" value="Genomic_DNA"/>
</dbReference>
<evidence type="ECO:0000256" key="1">
    <source>
        <dbReference type="SAM" id="SignalP"/>
    </source>
</evidence>
<name>A0A392RVC4_9FABA</name>
<evidence type="ECO:0000313" key="3">
    <source>
        <dbReference type="Proteomes" id="UP000265520"/>
    </source>
</evidence>
<feature type="chain" id="PRO_5017458525" evidence="1">
    <location>
        <begin position="16"/>
        <end position="44"/>
    </location>
</feature>
<feature type="non-terminal residue" evidence="2">
    <location>
        <position position="1"/>
    </location>
</feature>
<dbReference type="Proteomes" id="UP000265520">
    <property type="component" value="Unassembled WGS sequence"/>
</dbReference>
<reference evidence="2 3" key="1">
    <citation type="journal article" date="2018" name="Front. Plant Sci.">
        <title>Red Clover (Trifolium pratense) and Zigzag Clover (T. medium) - A Picture of Genomic Similarities and Differences.</title>
        <authorList>
            <person name="Dluhosova J."/>
            <person name="Istvanek J."/>
            <person name="Nedelnik J."/>
            <person name="Repkova J."/>
        </authorList>
    </citation>
    <scope>NUCLEOTIDE SEQUENCE [LARGE SCALE GENOMIC DNA]</scope>
    <source>
        <strain evidence="3">cv. 10/8</strain>
        <tissue evidence="2">Leaf</tissue>
    </source>
</reference>
<keyword evidence="3" id="KW-1185">Reference proteome</keyword>
<protein>
    <submittedName>
        <fullName evidence="2">Calcium-transporting ATPase plasma membrane-type-like</fullName>
    </submittedName>
</protein>
<sequence length="44" mass="4758">LLSVLFGLLSMPLAAILKCIPVERDTTKQHHDGYEALPPGPESV</sequence>
<feature type="signal peptide" evidence="1">
    <location>
        <begin position="1"/>
        <end position="15"/>
    </location>
</feature>
<keyword evidence="1" id="KW-0732">Signal</keyword>
<dbReference type="AlphaFoldDB" id="A0A392RVC4"/>
<accession>A0A392RVC4</accession>
<organism evidence="2 3">
    <name type="scientific">Trifolium medium</name>
    <dbReference type="NCBI Taxonomy" id="97028"/>
    <lineage>
        <taxon>Eukaryota</taxon>
        <taxon>Viridiplantae</taxon>
        <taxon>Streptophyta</taxon>
        <taxon>Embryophyta</taxon>
        <taxon>Tracheophyta</taxon>
        <taxon>Spermatophyta</taxon>
        <taxon>Magnoliopsida</taxon>
        <taxon>eudicotyledons</taxon>
        <taxon>Gunneridae</taxon>
        <taxon>Pentapetalae</taxon>
        <taxon>rosids</taxon>
        <taxon>fabids</taxon>
        <taxon>Fabales</taxon>
        <taxon>Fabaceae</taxon>
        <taxon>Papilionoideae</taxon>
        <taxon>50 kb inversion clade</taxon>
        <taxon>NPAAA clade</taxon>
        <taxon>Hologalegina</taxon>
        <taxon>IRL clade</taxon>
        <taxon>Trifolieae</taxon>
        <taxon>Trifolium</taxon>
    </lineage>
</organism>
<comment type="caution">
    <text evidence="2">The sequence shown here is derived from an EMBL/GenBank/DDBJ whole genome shotgun (WGS) entry which is preliminary data.</text>
</comment>
<proteinExistence type="predicted"/>
<evidence type="ECO:0000313" key="2">
    <source>
        <dbReference type="EMBL" id="MCI40004.1"/>
    </source>
</evidence>